<gene>
    <name evidence="3" type="ORF">CUN49_15745</name>
</gene>
<feature type="domain" description="RCK C-terminal" evidence="2">
    <location>
        <begin position="1"/>
        <end position="59"/>
    </location>
</feature>
<feature type="compositionally biased region" description="Low complexity" evidence="1">
    <location>
        <begin position="73"/>
        <end position="89"/>
    </location>
</feature>
<feature type="region of interest" description="Disordered" evidence="1">
    <location>
        <begin position="68"/>
        <end position="89"/>
    </location>
</feature>
<dbReference type="GO" id="GO:0008324">
    <property type="term" value="F:monoatomic cation transmembrane transporter activity"/>
    <property type="evidence" value="ECO:0007669"/>
    <property type="project" value="InterPro"/>
</dbReference>
<dbReference type="InterPro" id="IPR006037">
    <property type="entry name" value="RCK_C"/>
</dbReference>
<sequence length="89" mass="9333">AIGRQLLDVGLPHGVLVVLIGRDGQTFVPSGSTTLAARDKLLLISAPEDRPLLAQACAMLTLPAQAEQDEPYAPQAALPAPEQALEQSH</sequence>
<dbReference type="EMBL" id="PGTM01000401">
    <property type="protein sequence ID" value="PJF34424.1"/>
    <property type="molecule type" value="Genomic_DNA"/>
</dbReference>
<evidence type="ECO:0000259" key="2">
    <source>
        <dbReference type="PROSITE" id="PS51202"/>
    </source>
</evidence>
<proteinExistence type="predicted"/>
<organism evidence="3 4">
    <name type="scientific">Candidatus Thermofonsia Clade 1 bacterium</name>
    <dbReference type="NCBI Taxonomy" id="2364210"/>
    <lineage>
        <taxon>Bacteria</taxon>
        <taxon>Bacillati</taxon>
        <taxon>Chloroflexota</taxon>
        <taxon>Candidatus Thermofontia</taxon>
        <taxon>Candidatus Thermofonsia Clade 1</taxon>
    </lineage>
</organism>
<protein>
    <recommendedName>
        <fullName evidence="2">RCK C-terminal domain-containing protein</fullName>
    </recommendedName>
</protein>
<dbReference type="Gene3D" id="3.30.70.1450">
    <property type="entry name" value="Regulator of K+ conductance, C-terminal domain"/>
    <property type="match status" value="1"/>
</dbReference>
<dbReference type="Proteomes" id="UP000229681">
    <property type="component" value="Unassembled WGS sequence"/>
</dbReference>
<comment type="caution">
    <text evidence="3">The sequence shown here is derived from an EMBL/GenBank/DDBJ whole genome shotgun (WGS) entry which is preliminary data.</text>
</comment>
<feature type="non-terminal residue" evidence="3">
    <location>
        <position position="1"/>
    </location>
</feature>
<evidence type="ECO:0000313" key="4">
    <source>
        <dbReference type="Proteomes" id="UP000229681"/>
    </source>
</evidence>
<dbReference type="AlphaFoldDB" id="A0A2M8PA55"/>
<dbReference type="GO" id="GO:0006813">
    <property type="term" value="P:potassium ion transport"/>
    <property type="evidence" value="ECO:0007669"/>
    <property type="project" value="InterPro"/>
</dbReference>
<dbReference type="SUPFAM" id="SSF116726">
    <property type="entry name" value="TrkA C-terminal domain-like"/>
    <property type="match status" value="1"/>
</dbReference>
<reference evidence="3 4" key="1">
    <citation type="submission" date="2017-11" db="EMBL/GenBank/DDBJ databases">
        <title>Evolution of Phototrophy in the Chloroflexi Phylum Driven by Horizontal Gene Transfer.</title>
        <authorList>
            <person name="Ward L.M."/>
            <person name="Hemp J."/>
            <person name="Shih P.M."/>
            <person name="Mcglynn S.E."/>
            <person name="Fischer W."/>
        </authorList>
    </citation>
    <scope>NUCLEOTIDE SEQUENCE [LARGE SCALE GENOMIC DNA]</scope>
    <source>
        <strain evidence="3">JP3_13</strain>
    </source>
</reference>
<name>A0A2M8PA55_9CHLR</name>
<dbReference type="InterPro" id="IPR036721">
    <property type="entry name" value="RCK_C_sf"/>
</dbReference>
<evidence type="ECO:0000313" key="3">
    <source>
        <dbReference type="EMBL" id="PJF34424.1"/>
    </source>
</evidence>
<evidence type="ECO:0000256" key="1">
    <source>
        <dbReference type="SAM" id="MobiDB-lite"/>
    </source>
</evidence>
<dbReference type="PROSITE" id="PS51202">
    <property type="entry name" value="RCK_C"/>
    <property type="match status" value="1"/>
</dbReference>
<accession>A0A2M8PA55</accession>
<dbReference type="Pfam" id="PF02080">
    <property type="entry name" value="TrkA_C"/>
    <property type="match status" value="1"/>
</dbReference>